<keyword evidence="1" id="KW-0175">Coiled coil</keyword>
<reference evidence="4" key="1">
    <citation type="journal article" date="2015" name="Proc. Natl. Acad. Sci. U.S.A.">
        <title>Genome sequencing of adzuki bean (Vigna angularis) provides insight into high starch and low fat accumulation and domestication.</title>
        <authorList>
            <person name="Yang K."/>
            <person name="Tian Z."/>
            <person name="Chen C."/>
            <person name="Luo L."/>
            <person name="Zhao B."/>
            <person name="Wang Z."/>
            <person name="Yu L."/>
            <person name="Li Y."/>
            <person name="Sun Y."/>
            <person name="Li W."/>
            <person name="Chen Y."/>
            <person name="Li Y."/>
            <person name="Zhang Y."/>
            <person name="Ai D."/>
            <person name="Zhao J."/>
            <person name="Shang C."/>
            <person name="Ma Y."/>
            <person name="Wu B."/>
            <person name="Wang M."/>
            <person name="Gao L."/>
            <person name="Sun D."/>
            <person name="Zhang P."/>
            <person name="Guo F."/>
            <person name="Wang W."/>
            <person name="Li Y."/>
            <person name="Wang J."/>
            <person name="Varshney R.K."/>
            <person name="Wang J."/>
            <person name="Ling H.Q."/>
            <person name="Wan P."/>
        </authorList>
    </citation>
    <scope>NUCLEOTIDE SEQUENCE</scope>
    <source>
        <strain evidence="4">cv. Jingnong 6</strain>
    </source>
</reference>
<feature type="coiled-coil region" evidence="1">
    <location>
        <begin position="162"/>
        <end position="203"/>
    </location>
</feature>
<evidence type="ECO:0000256" key="1">
    <source>
        <dbReference type="SAM" id="Coils"/>
    </source>
</evidence>
<organism evidence="3 4">
    <name type="scientific">Phaseolus angularis</name>
    <name type="common">Azuki bean</name>
    <name type="synonym">Vigna angularis</name>
    <dbReference type="NCBI Taxonomy" id="3914"/>
    <lineage>
        <taxon>Eukaryota</taxon>
        <taxon>Viridiplantae</taxon>
        <taxon>Streptophyta</taxon>
        <taxon>Embryophyta</taxon>
        <taxon>Tracheophyta</taxon>
        <taxon>Spermatophyta</taxon>
        <taxon>Magnoliopsida</taxon>
        <taxon>eudicotyledons</taxon>
        <taxon>Gunneridae</taxon>
        <taxon>Pentapetalae</taxon>
        <taxon>rosids</taxon>
        <taxon>fabids</taxon>
        <taxon>Fabales</taxon>
        <taxon>Fabaceae</taxon>
        <taxon>Papilionoideae</taxon>
        <taxon>50 kb inversion clade</taxon>
        <taxon>NPAAA clade</taxon>
        <taxon>indigoferoid/millettioid clade</taxon>
        <taxon>Phaseoleae</taxon>
        <taxon>Vigna</taxon>
    </lineage>
</organism>
<gene>
    <name evidence="3" type="ORF">LR48_Vigan304s000300</name>
</gene>
<sequence length="344" mass="39887">MSKDVIDYGFLNSIDKDIWHYVIKNSHELIETRISRRSSQEEERVINILKPTVETAESLEDGEIDLMAERLDKLDQEIAALQKLTGNQNMDDERVAVDDEVKEEENGDDCSEEKEGEHEETNLCLMARSTTSVSSVSFVESESTENRYYQLLDAFQELYEGAMKLQHLINKFKSENKRLENRIKVLDNENESLKSKLESLENICQNTMHVNKKCDQERENFPRQLERIKYLMKTLSKFTLGSSNHDALLGSQRIVMNREGIVYVGKNNRLRTKRFIEINKPSSIVCLYCKQLGHASNSCYYKYFGVPKGKFKWIPKEPLKSPYKKGTKFKWVPASKSLNCFAGH</sequence>
<name>A0A0L9T8H1_PHAAN</name>
<evidence type="ECO:0000313" key="3">
    <source>
        <dbReference type="EMBL" id="KOM26656.1"/>
    </source>
</evidence>
<accession>A0A0L9T8H1</accession>
<dbReference type="Gramene" id="KOM26656">
    <property type="protein sequence ID" value="KOM26656"/>
    <property type="gene ID" value="LR48_Vigan304s000300"/>
</dbReference>
<proteinExistence type="predicted"/>
<evidence type="ECO:0000313" key="4">
    <source>
        <dbReference type="Proteomes" id="UP000053144"/>
    </source>
</evidence>
<feature type="region of interest" description="Disordered" evidence="2">
    <location>
        <begin position="99"/>
        <end position="120"/>
    </location>
</feature>
<dbReference type="EMBL" id="KQ258334">
    <property type="protein sequence ID" value="KOM26656.1"/>
    <property type="molecule type" value="Genomic_DNA"/>
</dbReference>
<feature type="compositionally biased region" description="Acidic residues" evidence="2">
    <location>
        <begin position="100"/>
        <end position="112"/>
    </location>
</feature>
<dbReference type="AlphaFoldDB" id="A0A0L9T8H1"/>
<dbReference type="Proteomes" id="UP000053144">
    <property type="component" value="Unassembled WGS sequence"/>
</dbReference>
<evidence type="ECO:0000256" key="2">
    <source>
        <dbReference type="SAM" id="MobiDB-lite"/>
    </source>
</evidence>
<protein>
    <submittedName>
        <fullName evidence="3">Uncharacterized protein</fullName>
    </submittedName>
</protein>